<evidence type="ECO:0000259" key="2">
    <source>
        <dbReference type="PROSITE" id="PS50887"/>
    </source>
</evidence>
<feature type="transmembrane region" description="Helical" evidence="1">
    <location>
        <begin position="306"/>
        <end position="324"/>
    </location>
</feature>
<protein>
    <submittedName>
        <fullName evidence="3">Diguanylate cyclase</fullName>
    </submittedName>
</protein>
<dbReference type="RefSeq" id="WP_188900134.1">
    <property type="nucleotide sequence ID" value="NZ_BMOM01000001.1"/>
</dbReference>
<dbReference type="InterPro" id="IPR043128">
    <property type="entry name" value="Rev_trsase/Diguanyl_cyclase"/>
</dbReference>
<evidence type="ECO:0000313" key="4">
    <source>
        <dbReference type="Proteomes" id="UP000661918"/>
    </source>
</evidence>
<feature type="domain" description="GGDEF" evidence="2">
    <location>
        <begin position="362"/>
        <end position="487"/>
    </location>
</feature>
<keyword evidence="1" id="KW-0472">Membrane</keyword>
<feature type="transmembrane region" description="Helical" evidence="1">
    <location>
        <begin position="261"/>
        <end position="278"/>
    </location>
</feature>
<evidence type="ECO:0000313" key="3">
    <source>
        <dbReference type="EMBL" id="GGL95966.1"/>
    </source>
</evidence>
<dbReference type="PROSITE" id="PS50887">
    <property type="entry name" value="GGDEF"/>
    <property type="match status" value="1"/>
</dbReference>
<dbReference type="InterPro" id="IPR029787">
    <property type="entry name" value="Nucleotide_cyclase"/>
</dbReference>
<comment type="caution">
    <text evidence="3">The sequence shown here is derived from an EMBL/GenBank/DDBJ whole genome shotgun (WGS) entry which is preliminary data.</text>
</comment>
<feature type="transmembrane region" description="Helical" evidence="1">
    <location>
        <begin position="283"/>
        <end position="300"/>
    </location>
</feature>
<dbReference type="EMBL" id="BMOM01000001">
    <property type="protein sequence ID" value="GGL95966.1"/>
    <property type="molecule type" value="Genomic_DNA"/>
</dbReference>
<dbReference type="PANTHER" id="PTHR45138:SF9">
    <property type="entry name" value="DIGUANYLATE CYCLASE DGCM-RELATED"/>
    <property type="match status" value="1"/>
</dbReference>
<dbReference type="InterPro" id="IPR000160">
    <property type="entry name" value="GGDEF_dom"/>
</dbReference>
<dbReference type="SMART" id="SM01080">
    <property type="entry name" value="CHASE2"/>
    <property type="match status" value="1"/>
</dbReference>
<dbReference type="Gene3D" id="3.30.70.270">
    <property type="match status" value="1"/>
</dbReference>
<keyword evidence="4" id="KW-1185">Reference proteome</keyword>
<dbReference type="InterPro" id="IPR050469">
    <property type="entry name" value="Diguanylate_Cyclase"/>
</dbReference>
<accession>A0ABQ2GHJ2</accession>
<dbReference type="PANTHER" id="PTHR45138">
    <property type="entry name" value="REGULATORY COMPONENTS OF SENSORY TRANSDUCTION SYSTEM"/>
    <property type="match status" value="1"/>
</dbReference>
<dbReference type="Pfam" id="PF00990">
    <property type="entry name" value="GGDEF"/>
    <property type="match status" value="1"/>
</dbReference>
<dbReference type="InterPro" id="IPR007890">
    <property type="entry name" value="CHASE2"/>
</dbReference>
<dbReference type="SMART" id="SM00267">
    <property type="entry name" value="GGDEF"/>
    <property type="match status" value="1"/>
</dbReference>
<sequence length="487" mass="52645">MRSSPERTLRRYTVPAAALLAAALALLPGDAALWDALNRALPSPPEPRVVVVGIDDATLRDYGRLEAWPADLYAQALRTLDEAGVQTIGLDVKLAQLVRDQSGLRELFARPNMVLATEPGAAALPAPGRRSLNGVSTLDADREGVVRTFQTAYPDRRGELQPSFVRQLAVSAGQPVPLDTAPRLLRRFRSDPARLSVIPFRDVVNGNVRFGDLQGRVVLIGLTAEGQPGAAWRDTAGAALPAVLLQARAVSTLLGPPLVKVPLWLTLVLCMGVAALAAALRGLWGFVLALGTLALAAPLWQLNVLFPGMSVSLSAILGTALVALERWWILRNLGVRDPLTGLGNRLAFTRALEGRWQGRRTRPLGLLLIDLSGFRKVNEAYGRPAGDELLRDLAARIGPHKRRGDLIFRWGPDEFAVLLDNTSAPELTTLTARMQESLGAVTYRDLTLRANVGGALTGPDTATPNDLIEAASRSRYRAKYQREQRDG</sequence>
<name>A0ABQ2GHJ2_9DEIO</name>
<organism evidence="3 4">
    <name type="scientific">Deinococcus aerophilus</name>
    <dbReference type="NCBI Taxonomy" id="522488"/>
    <lineage>
        <taxon>Bacteria</taxon>
        <taxon>Thermotogati</taxon>
        <taxon>Deinococcota</taxon>
        <taxon>Deinococci</taxon>
        <taxon>Deinococcales</taxon>
        <taxon>Deinococcaceae</taxon>
        <taxon>Deinococcus</taxon>
    </lineage>
</organism>
<evidence type="ECO:0000256" key="1">
    <source>
        <dbReference type="SAM" id="Phobius"/>
    </source>
</evidence>
<gene>
    <name evidence="3" type="ORF">GCM10010841_00460</name>
</gene>
<proteinExistence type="predicted"/>
<keyword evidence="1" id="KW-0812">Transmembrane</keyword>
<dbReference type="CDD" id="cd01949">
    <property type="entry name" value="GGDEF"/>
    <property type="match status" value="1"/>
</dbReference>
<dbReference type="SUPFAM" id="SSF55073">
    <property type="entry name" value="Nucleotide cyclase"/>
    <property type="match status" value="1"/>
</dbReference>
<keyword evidence="1" id="KW-1133">Transmembrane helix</keyword>
<dbReference type="Proteomes" id="UP000661918">
    <property type="component" value="Unassembled WGS sequence"/>
</dbReference>
<reference evidence="4" key="1">
    <citation type="journal article" date="2019" name="Int. J. Syst. Evol. Microbiol.">
        <title>The Global Catalogue of Microorganisms (GCM) 10K type strain sequencing project: providing services to taxonomists for standard genome sequencing and annotation.</title>
        <authorList>
            <consortium name="The Broad Institute Genomics Platform"/>
            <consortium name="The Broad Institute Genome Sequencing Center for Infectious Disease"/>
            <person name="Wu L."/>
            <person name="Ma J."/>
        </authorList>
    </citation>
    <scope>NUCLEOTIDE SEQUENCE [LARGE SCALE GENOMIC DNA]</scope>
    <source>
        <strain evidence="4">JCM 15443</strain>
    </source>
</reference>
<dbReference type="Pfam" id="PF05226">
    <property type="entry name" value="CHASE2"/>
    <property type="match status" value="1"/>
</dbReference>
<dbReference type="NCBIfam" id="TIGR00254">
    <property type="entry name" value="GGDEF"/>
    <property type="match status" value="1"/>
</dbReference>